<evidence type="ECO:0000313" key="4">
    <source>
        <dbReference type="Proteomes" id="UP000237351"/>
    </source>
</evidence>
<evidence type="ECO:0008006" key="5">
    <source>
        <dbReference type="Google" id="ProtNLM"/>
    </source>
</evidence>
<dbReference type="AlphaFoldDB" id="A0A1W6N2Y6"/>
<dbReference type="RefSeq" id="WP_085783531.1">
    <property type="nucleotide sequence ID" value="NZ_CP008743.1"/>
</dbReference>
<dbReference type="FunFam" id="3.40.50.720:FF:000084">
    <property type="entry name" value="Short-chain dehydrogenase reductase"/>
    <property type="match status" value="1"/>
</dbReference>
<dbReference type="STRING" id="1414854.GQ61_01095"/>
<keyword evidence="4" id="KW-1185">Reference proteome</keyword>
<dbReference type="GO" id="GO:0016491">
    <property type="term" value="F:oxidoreductase activity"/>
    <property type="evidence" value="ECO:0007669"/>
    <property type="project" value="UniProtKB-KW"/>
</dbReference>
<dbReference type="KEGG" id="naf:GQ61_01095"/>
<dbReference type="NCBIfam" id="NF005559">
    <property type="entry name" value="PRK07231.1"/>
    <property type="match status" value="1"/>
</dbReference>
<dbReference type="PANTHER" id="PTHR43477:SF1">
    <property type="entry name" value="DIHYDROANTICAPSIN 7-DEHYDROGENASE"/>
    <property type="match status" value="1"/>
</dbReference>
<evidence type="ECO:0000313" key="3">
    <source>
        <dbReference type="EMBL" id="ARN84168.1"/>
    </source>
</evidence>
<comment type="similarity">
    <text evidence="1">Belongs to the short-chain dehydrogenases/reductases (SDR) family.</text>
</comment>
<dbReference type="Proteomes" id="UP000237351">
    <property type="component" value="Chromosome"/>
</dbReference>
<gene>
    <name evidence="3" type="ORF">GQ61_01095</name>
</gene>
<keyword evidence="2" id="KW-0560">Oxidoreductase</keyword>
<dbReference type="Pfam" id="PF13561">
    <property type="entry name" value="adh_short_C2"/>
    <property type="match status" value="1"/>
</dbReference>
<protein>
    <recommendedName>
        <fullName evidence="5">Cyclopentanol dehydrogenase</fullName>
    </recommendedName>
</protein>
<dbReference type="PANTHER" id="PTHR43477">
    <property type="entry name" value="DIHYDROANTICAPSIN 7-DEHYDROGENASE"/>
    <property type="match status" value="1"/>
</dbReference>
<dbReference type="EMBL" id="CP008743">
    <property type="protein sequence ID" value="ARN84168.1"/>
    <property type="molecule type" value="Genomic_DNA"/>
</dbReference>
<dbReference type="SUPFAM" id="SSF51735">
    <property type="entry name" value="NAD(P)-binding Rossmann-fold domains"/>
    <property type="match status" value="1"/>
</dbReference>
<proteinExistence type="inferred from homology"/>
<evidence type="ECO:0000256" key="2">
    <source>
        <dbReference type="ARBA" id="ARBA00023002"/>
    </source>
</evidence>
<dbReference type="InterPro" id="IPR051122">
    <property type="entry name" value="SDR_DHRS6-like"/>
</dbReference>
<dbReference type="Gene3D" id="3.40.50.720">
    <property type="entry name" value="NAD(P)-binding Rossmann-like Domain"/>
    <property type="match status" value="1"/>
</dbReference>
<name>A0A1W6N2Y6_9PROT</name>
<dbReference type="PRINTS" id="PR00080">
    <property type="entry name" value="SDRFAMILY"/>
</dbReference>
<organism evidence="3 4">
    <name type="scientific">Candidatus Nucleicultrix amoebiphila FS5</name>
    <dbReference type="NCBI Taxonomy" id="1414854"/>
    <lineage>
        <taxon>Bacteria</taxon>
        <taxon>Pseudomonadati</taxon>
        <taxon>Pseudomonadota</taxon>
        <taxon>Alphaproteobacteria</taxon>
        <taxon>Holosporales</taxon>
        <taxon>Candidatus Nucleicultricaceae</taxon>
        <taxon>Candidatus Nucleicultrix</taxon>
    </lineage>
</organism>
<dbReference type="PRINTS" id="PR00081">
    <property type="entry name" value="GDHRDH"/>
</dbReference>
<evidence type="ECO:0000256" key="1">
    <source>
        <dbReference type="ARBA" id="ARBA00006484"/>
    </source>
</evidence>
<sequence>MGRLAGKVALITGAGMGMGREEAILFASEGAKIIVADINEKAGQLTTHDIIKAGHHASFVKIDVGNEDDWKKSISFALETYGKVDVLVNNAGILLFKTIDETTSDEWEKIFRVNARGVFLGCKYIVPAMQKAGGGSIINISSIYGIIGAPAAAAYEASKGAVRELSKAAAVDLAKYNIRVNSVHPGLVDTPMTADLIKDTEHTKQILASTIMARPAHASEIARPVLMLASDDSSYMTGSELVVDGGYTAH</sequence>
<reference evidence="3 4" key="1">
    <citation type="submission" date="2014-06" db="EMBL/GenBank/DDBJ databases">
        <title>The genome of the endonuclear symbiont Nucleicultrix amoebiphila.</title>
        <authorList>
            <person name="Schulz F."/>
            <person name="Horn M."/>
        </authorList>
    </citation>
    <scope>NUCLEOTIDE SEQUENCE [LARGE SCALE GENOMIC DNA]</scope>
    <source>
        <strain evidence="3 4">FS5</strain>
    </source>
</reference>
<dbReference type="OrthoDB" id="5457012at2"/>
<dbReference type="InterPro" id="IPR036291">
    <property type="entry name" value="NAD(P)-bd_dom_sf"/>
</dbReference>
<accession>A0A1W6N2Y6</accession>
<dbReference type="InterPro" id="IPR002347">
    <property type="entry name" value="SDR_fam"/>
</dbReference>